<evidence type="ECO:0000313" key="2">
    <source>
        <dbReference type="EMBL" id="CAB1455797.1"/>
    </source>
</evidence>
<reference evidence="2" key="1">
    <citation type="submission" date="2020-03" db="EMBL/GenBank/DDBJ databases">
        <authorList>
            <person name="Weist P."/>
        </authorList>
    </citation>
    <scope>NUCLEOTIDE SEQUENCE</scope>
</reference>
<dbReference type="AlphaFoldDB" id="A0A9N7VMP5"/>
<protein>
    <submittedName>
        <fullName evidence="2">Uncharacterized protein</fullName>
    </submittedName>
</protein>
<proteinExistence type="predicted"/>
<comment type="caution">
    <text evidence="2">The sequence shown here is derived from an EMBL/GenBank/DDBJ whole genome shotgun (WGS) entry which is preliminary data.</text>
</comment>
<evidence type="ECO:0000313" key="3">
    <source>
        <dbReference type="Proteomes" id="UP001153269"/>
    </source>
</evidence>
<keyword evidence="3" id="KW-1185">Reference proteome</keyword>
<gene>
    <name evidence="2" type="ORF">PLEPLA_LOCUS43578</name>
</gene>
<accession>A0A9N7VMP5</accession>
<feature type="region of interest" description="Disordered" evidence="1">
    <location>
        <begin position="27"/>
        <end position="53"/>
    </location>
</feature>
<feature type="compositionally biased region" description="Basic and acidic residues" evidence="1">
    <location>
        <begin position="103"/>
        <end position="122"/>
    </location>
</feature>
<sequence>MQVDPGYYLLEDSWRLLLPLTSSKCSCSLSPNEAAPPTTTHPNPRKSSLKQASTWSRLVLEEREAEEEVEEVQEEVGGRRTWLSAQSLKLVKITCLPPCPDVVTKEKEEEEEKEKQEGLTHT</sequence>
<evidence type="ECO:0000256" key="1">
    <source>
        <dbReference type="SAM" id="MobiDB-lite"/>
    </source>
</evidence>
<dbReference type="Proteomes" id="UP001153269">
    <property type="component" value="Unassembled WGS sequence"/>
</dbReference>
<organism evidence="2 3">
    <name type="scientific">Pleuronectes platessa</name>
    <name type="common">European plaice</name>
    <dbReference type="NCBI Taxonomy" id="8262"/>
    <lineage>
        <taxon>Eukaryota</taxon>
        <taxon>Metazoa</taxon>
        <taxon>Chordata</taxon>
        <taxon>Craniata</taxon>
        <taxon>Vertebrata</taxon>
        <taxon>Euteleostomi</taxon>
        <taxon>Actinopterygii</taxon>
        <taxon>Neopterygii</taxon>
        <taxon>Teleostei</taxon>
        <taxon>Neoteleostei</taxon>
        <taxon>Acanthomorphata</taxon>
        <taxon>Carangaria</taxon>
        <taxon>Pleuronectiformes</taxon>
        <taxon>Pleuronectoidei</taxon>
        <taxon>Pleuronectidae</taxon>
        <taxon>Pleuronectes</taxon>
    </lineage>
</organism>
<name>A0A9N7VMP5_PLEPL</name>
<dbReference type="EMBL" id="CADEAL010004269">
    <property type="protein sequence ID" value="CAB1455797.1"/>
    <property type="molecule type" value="Genomic_DNA"/>
</dbReference>
<feature type="region of interest" description="Disordered" evidence="1">
    <location>
        <begin position="101"/>
        <end position="122"/>
    </location>
</feature>
<feature type="compositionally biased region" description="Polar residues" evidence="1">
    <location>
        <begin position="27"/>
        <end position="42"/>
    </location>
</feature>